<evidence type="ECO:0000313" key="6">
    <source>
        <dbReference type="Proteomes" id="UP000178449"/>
    </source>
</evidence>
<dbReference type="AlphaFoldDB" id="A0A1F6GA00"/>
<comment type="caution">
    <text evidence="5">The sequence shown here is derived from an EMBL/GenBank/DDBJ whole genome shotgun (WGS) entry which is preliminary data.</text>
</comment>
<comment type="similarity">
    <text evidence="1">Belongs to the hemerythrin family.</text>
</comment>
<name>A0A1F6GA00_9PROT</name>
<dbReference type="Gene3D" id="1.20.120.50">
    <property type="entry name" value="Hemerythrin-like"/>
    <property type="match status" value="3"/>
</dbReference>
<evidence type="ECO:0000259" key="4">
    <source>
        <dbReference type="Pfam" id="PF01814"/>
    </source>
</evidence>
<dbReference type="PANTHER" id="PTHR37164">
    <property type="entry name" value="BACTERIOHEMERYTHRIN"/>
    <property type="match status" value="1"/>
</dbReference>
<evidence type="ECO:0000313" key="5">
    <source>
        <dbReference type="EMBL" id="OGG94928.1"/>
    </source>
</evidence>
<evidence type="ECO:0000256" key="3">
    <source>
        <dbReference type="ARBA" id="ARBA00023004"/>
    </source>
</evidence>
<protein>
    <recommendedName>
        <fullName evidence="4">Hemerythrin-like domain-containing protein</fullName>
    </recommendedName>
</protein>
<dbReference type="Proteomes" id="UP000178449">
    <property type="component" value="Unassembled WGS sequence"/>
</dbReference>
<dbReference type="NCBIfam" id="TIGR02481">
    <property type="entry name" value="hemeryth_dom"/>
    <property type="match status" value="1"/>
</dbReference>
<keyword evidence="2" id="KW-0479">Metal-binding</keyword>
<dbReference type="InterPro" id="IPR050669">
    <property type="entry name" value="Hemerythrin"/>
</dbReference>
<gene>
    <name evidence="5" type="ORF">A2527_06205</name>
</gene>
<proteinExistence type="inferred from homology"/>
<dbReference type="InterPro" id="IPR035938">
    <property type="entry name" value="Hemerythrin-like_sf"/>
</dbReference>
<dbReference type="InterPro" id="IPR012312">
    <property type="entry name" value="Hemerythrin-like"/>
</dbReference>
<accession>A0A1F6GA00</accession>
<dbReference type="EMBL" id="MFNE01000030">
    <property type="protein sequence ID" value="OGG94928.1"/>
    <property type="molecule type" value="Genomic_DNA"/>
</dbReference>
<organism evidence="5 6">
    <name type="scientific">Candidatus Lambdaproteobacteria bacterium RIFOXYD2_FULL_50_16</name>
    <dbReference type="NCBI Taxonomy" id="1817772"/>
    <lineage>
        <taxon>Bacteria</taxon>
        <taxon>Pseudomonadati</taxon>
        <taxon>Pseudomonadota</taxon>
        <taxon>Candidatus Lambdaproteobacteria</taxon>
    </lineage>
</organism>
<dbReference type="GO" id="GO:0046872">
    <property type="term" value="F:metal ion binding"/>
    <property type="evidence" value="ECO:0007669"/>
    <property type="project" value="UniProtKB-KW"/>
</dbReference>
<reference evidence="5 6" key="1">
    <citation type="journal article" date="2016" name="Nat. Commun.">
        <title>Thousands of microbial genomes shed light on interconnected biogeochemical processes in an aquifer system.</title>
        <authorList>
            <person name="Anantharaman K."/>
            <person name="Brown C.T."/>
            <person name="Hug L.A."/>
            <person name="Sharon I."/>
            <person name="Castelle C.J."/>
            <person name="Probst A.J."/>
            <person name="Thomas B.C."/>
            <person name="Singh A."/>
            <person name="Wilkins M.J."/>
            <person name="Karaoz U."/>
            <person name="Brodie E.L."/>
            <person name="Williams K.H."/>
            <person name="Hubbard S.S."/>
            <person name="Banfield J.F."/>
        </authorList>
    </citation>
    <scope>NUCLEOTIDE SEQUENCE [LARGE SCALE GENOMIC DNA]</scope>
</reference>
<keyword evidence="3" id="KW-0408">Iron</keyword>
<evidence type="ECO:0000256" key="2">
    <source>
        <dbReference type="ARBA" id="ARBA00022723"/>
    </source>
</evidence>
<dbReference type="SUPFAM" id="SSF47188">
    <property type="entry name" value="Hemerythrin-like"/>
    <property type="match status" value="3"/>
</dbReference>
<dbReference type="STRING" id="1817772.A2527_06205"/>
<dbReference type="Pfam" id="PF01814">
    <property type="entry name" value="Hemerythrin"/>
    <property type="match status" value="1"/>
</dbReference>
<dbReference type="CDD" id="cd12107">
    <property type="entry name" value="Hemerythrin"/>
    <property type="match status" value="2"/>
</dbReference>
<dbReference type="PANTHER" id="PTHR37164:SF1">
    <property type="entry name" value="BACTERIOHEMERYTHRIN"/>
    <property type="match status" value="1"/>
</dbReference>
<feature type="domain" description="Hemerythrin-like" evidence="4">
    <location>
        <begin position="330"/>
        <end position="451"/>
    </location>
</feature>
<sequence length="458" mass="54674">MLMIEEKDMTLEERRQQSWERWVWQTARVQPDIGKIIIRTGVFFMQRYFKQMVLFVLENNRLQDLLEDEPRDMDFIQAQGKLLQGVLEFVTEQFDREEWMIEQYLLEGGPQQKEEHQYFIDTLQGMISDFKAGKLKIGQLLKLFLQDWMIAHVNKTDGRTFTLSRWHQNIVDHAEKWDHVALLIHNLGIEYVDHDHKDILVSIIKLNKALQFLPDKLGAQLQDHFQIIASKMAEHFARERVLIERFNLPNKEFHLEEHYRIIKQLESLRDDLVRCRAGIVKEIRDSLILVWIDHINEVDAETFAEASILTTVVKQVRNWNEAKYFLRSTGMDWLDESHRKLTDKILDLVLVIESWEIGETRLDDLVQETVYLLQKIHDLGRQFFAQEEAWLALEIPFRYREHKRQHDEILQDLADLRSHLKVGNLAFSPKVKTMVLRPWINHINDVDFELYSHPDISY</sequence>
<dbReference type="InterPro" id="IPR012827">
    <property type="entry name" value="Hemerythrin_metal-bd"/>
</dbReference>
<evidence type="ECO:0000256" key="1">
    <source>
        <dbReference type="ARBA" id="ARBA00010587"/>
    </source>
</evidence>